<feature type="compositionally biased region" description="Low complexity" evidence="1">
    <location>
        <begin position="9"/>
        <end position="28"/>
    </location>
</feature>
<dbReference type="AlphaFoldDB" id="A0AAD4QRS4"/>
<feature type="region of interest" description="Disordered" evidence="1">
    <location>
        <begin position="1"/>
        <end position="28"/>
    </location>
</feature>
<keyword evidence="3" id="KW-1185">Reference proteome</keyword>
<proteinExistence type="predicted"/>
<dbReference type="Proteomes" id="UP001201812">
    <property type="component" value="Unassembled WGS sequence"/>
</dbReference>
<dbReference type="EMBL" id="JAKKPZ010000611">
    <property type="protein sequence ID" value="KAI1693582.1"/>
    <property type="molecule type" value="Genomic_DNA"/>
</dbReference>
<organism evidence="2 3">
    <name type="scientific">Ditylenchus destructor</name>
    <dbReference type="NCBI Taxonomy" id="166010"/>
    <lineage>
        <taxon>Eukaryota</taxon>
        <taxon>Metazoa</taxon>
        <taxon>Ecdysozoa</taxon>
        <taxon>Nematoda</taxon>
        <taxon>Chromadorea</taxon>
        <taxon>Rhabditida</taxon>
        <taxon>Tylenchina</taxon>
        <taxon>Tylenchomorpha</taxon>
        <taxon>Sphaerularioidea</taxon>
        <taxon>Anguinidae</taxon>
        <taxon>Anguininae</taxon>
        <taxon>Ditylenchus</taxon>
    </lineage>
</organism>
<evidence type="ECO:0000256" key="1">
    <source>
        <dbReference type="SAM" id="MobiDB-lite"/>
    </source>
</evidence>
<reference evidence="2" key="1">
    <citation type="submission" date="2022-01" db="EMBL/GenBank/DDBJ databases">
        <title>Genome Sequence Resource for Two Populations of Ditylenchus destructor, the Migratory Endoparasitic Phytonematode.</title>
        <authorList>
            <person name="Zhang H."/>
            <person name="Lin R."/>
            <person name="Xie B."/>
        </authorList>
    </citation>
    <scope>NUCLEOTIDE SEQUENCE</scope>
    <source>
        <strain evidence="2">BazhouSP</strain>
    </source>
</reference>
<name>A0AAD4QRS4_9BILA</name>
<comment type="caution">
    <text evidence="2">The sequence shown here is derived from an EMBL/GenBank/DDBJ whole genome shotgun (WGS) entry which is preliminary data.</text>
</comment>
<protein>
    <submittedName>
        <fullName evidence="2">Uncharacterized protein</fullName>
    </submittedName>
</protein>
<sequence>MNRRFSTSTTPLRAAPTRSAASPSAMARSTCWSAPTWPRTTIYRSRAPNGFYGQLAKGKTFTWLDPVKLPERRPTGCGGSATANSFYSPKLRLIPSITNGSPGPRAARRAGG</sequence>
<evidence type="ECO:0000313" key="2">
    <source>
        <dbReference type="EMBL" id="KAI1693582.1"/>
    </source>
</evidence>
<gene>
    <name evidence="2" type="ORF">DdX_20593</name>
</gene>
<evidence type="ECO:0000313" key="3">
    <source>
        <dbReference type="Proteomes" id="UP001201812"/>
    </source>
</evidence>
<accession>A0AAD4QRS4</accession>